<accession>A0A8K0W0M9</accession>
<name>A0A8K0W0M9_9PLEO</name>
<dbReference type="AlphaFoldDB" id="A0A8K0W0M9"/>
<dbReference type="Proteomes" id="UP000813461">
    <property type="component" value="Unassembled WGS sequence"/>
</dbReference>
<evidence type="ECO:0000259" key="1">
    <source>
        <dbReference type="PROSITE" id="PS50181"/>
    </source>
</evidence>
<keyword evidence="3" id="KW-1185">Reference proteome</keyword>
<protein>
    <recommendedName>
        <fullName evidence="1">F-box domain-containing protein</fullName>
    </recommendedName>
</protein>
<dbReference type="EMBL" id="JAGMVJ010000006">
    <property type="protein sequence ID" value="KAH7089496.1"/>
    <property type="molecule type" value="Genomic_DNA"/>
</dbReference>
<gene>
    <name evidence="2" type="ORF">FB567DRAFT_302375</name>
</gene>
<evidence type="ECO:0000313" key="2">
    <source>
        <dbReference type="EMBL" id="KAH7089496.1"/>
    </source>
</evidence>
<dbReference type="InterPro" id="IPR001810">
    <property type="entry name" value="F-box_dom"/>
</dbReference>
<dbReference type="PROSITE" id="PS50181">
    <property type="entry name" value="FBOX"/>
    <property type="match status" value="1"/>
</dbReference>
<dbReference type="OrthoDB" id="4191831at2759"/>
<organism evidence="2 3">
    <name type="scientific">Paraphoma chrysanthemicola</name>
    <dbReference type="NCBI Taxonomy" id="798071"/>
    <lineage>
        <taxon>Eukaryota</taxon>
        <taxon>Fungi</taxon>
        <taxon>Dikarya</taxon>
        <taxon>Ascomycota</taxon>
        <taxon>Pezizomycotina</taxon>
        <taxon>Dothideomycetes</taxon>
        <taxon>Pleosporomycetidae</taxon>
        <taxon>Pleosporales</taxon>
        <taxon>Pleosporineae</taxon>
        <taxon>Phaeosphaeriaceae</taxon>
        <taxon>Paraphoma</taxon>
    </lineage>
</organism>
<feature type="domain" description="F-box" evidence="1">
    <location>
        <begin position="1"/>
        <end position="46"/>
    </location>
</feature>
<dbReference type="SUPFAM" id="SSF81383">
    <property type="entry name" value="F-box domain"/>
    <property type="match status" value="1"/>
</dbReference>
<proteinExistence type="predicted"/>
<reference evidence="2" key="1">
    <citation type="journal article" date="2021" name="Nat. Commun.">
        <title>Genetic determinants of endophytism in the Arabidopsis root mycobiome.</title>
        <authorList>
            <person name="Mesny F."/>
            <person name="Miyauchi S."/>
            <person name="Thiergart T."/>
            <person name="Pickel B."/>
            <person name="Atanasova L."/>
            <person name="Karlsson M."/>
            <person name="Huettel B."/>
            <person name="Barry K.W."/>
            <person name="Haridas S."/>
            <person name="Chen C."/>
            <person name="Bauer D."/>
            <person name="Andreopoulos W."/>
            <person name="Pangilinan J."/>
            <person name="LaButti K."/>
            <person name="Riley R."/>
            <person name="Lipzen A."/>
            <person name="Clum A."/>
            <person name="Drula E."/>
            <person name="Henrissat B."/>
            <person name="Kohler A."/>
            <person name="Grigoriev I.V."/>
            <person name="Martin F.M."/>
            <person name="Hacquard S."/>
        </authorList>
    </citation>
    <scope>NUCLEOTIDE SEQUENCE</scope>
    <source>
        <strain evidence="2">MPI-SDFR-AT-0120</strain>
    </source>
</reference>
<dbReference type="InterPro" id="IPR036047">
    <property type="entry name" value="F-box-like_dom_sf"/>
</dbReference>
<sequence>MAKFSDLPNELVEFVYAYLSQGDLCTACRLNRGLHNLVIPFLYRNVDLFIRSGDKVPRIDRFCMNVSKDKRLASRVETIRFGPSPDRGVQEGQRWLARDSHFDDNAMFDLAMKALENESLVSRGDYLKDAIMMREYAAYAAMIVLILPSLQTLHLADFKYSSLDHLHTILRNLNPGADWNRRHASDNLIQRLSSISAVSFNVDTLNGVAYLSDTSRFNLEPQLNLSGVKCLEFSIPEGQERVGAAAAWSLTHRLVSSPRTTILTKLIIRHSTSALRSLEPLLGSAPQLQSLAYDFYYDSNDRSDAEARWIDLSAWNDALPKRLETLVLSVENCDSGAFPFKQPKIGEKLFGYLDLTNFTKLHTLEVPIPFLTGDANFSITTEIYPLLPPNLRHLSLRADMSQAQHQFPLDLSLLPRGLTFQETEDQLRHADNARMDVSFMFHAALVMLDFATDLETISVWQAADPSLSWFDGQIRDFTQTCRNKSIKGHLLYPMILRWKNKEHWNLVREVTVNDPSRIMATPLHTLCRGQRAGIPLGLASQYHLHALRNHQVLLGR</sequence>
<evidence type="ECO:0000313" key="3">
    <source>
        <dbReference type="Proteomes" id="UP000813461"/>
    </source>
</evidence>
<comment type="caution">
    <text evidence="2">The sequence shown here is derived from an EMBL/GenBank/DDBJ whole genome shotgun (WGS) entry which is preliminary data.</text>
</comment>